<keyword evidence="7" id="KW-0539">Nucleus</keyword>
<evidence type="ECO:0000256" key="5">
    <source>
        <dbReference type="ARBA" id="ARBA00022723"/>
    </source>
</evidence>
<dbReference type="RefSeq" id="XP_030521910.1">
    <property type="nucleotide sequence ID" value="XM_030666050.2"/>
</dbReference>
<protein>
    <submittedName>
        <fullName evidence="12">Probable 2-oxoglutarate-dependent dioxygenase SLC1</fullName>
    </submittedName>
</protein>
<comment type="function">
    <text evidence="8">Involved in the regulation of shoot development and salicylic acid (SA) homeostasis.</text>
</comment>
<name>A0A8B8NHF4_9MYRT</name>
<accession>A0A8B8NHF4</accession>
<dbReference type="Proteomes" id="UP000827889">
    <property type="component" value="Chromosome 10"/>
</dbReference>
<dbReference type="InterPro" id="IPR026992">
    <property type="entry name" value="DIOX_N"/>
</dbReference>
<dbReference type="PANTHER" id="PTHR47991">
    <property type="entry name" value="OXOGLUTARATE/IRON-DEPENDENT DIOXYGENASE"/>
    <property type="match status" value="1"/>
</dbReference>
<keyword evidence="9" id="KW-0560">Oxidoreductase</keyword>
<dbReference type="PROSITE" id="PS51471">
    <property type="entry name" value="FE2OG_OXY"/>
    <property type="match status" value="1"/>
</dbReference>
<evidence type="ECO:0000256" key="4">
    <source>
        <dbReference type="ARBA" id="ARBA00022490"/>
    </source>
</evidence>
<dbReference type="GO" id="GO:0046872">
    <property type="term" value="F:metal ion binding"/>
    <property type="evidence" value="ECO:0007669"/>
    <property type="project" value="UniProtKB-KW"/>
</dbReference>
<evidence type="ECO:0000313" key="11">
    <source>
        <dbReference type="Proteomes" id="UP000827889"/>
    </source>
</evidence>
<dbReference type="GO" id="GO:0016491">
    <property type="term" value="F:oxidoreductase activity"/>
    <property type="evidence" value="ECO:0007669"/>
    <property type="project" value="UniProtKB-KW"/>
</dbReference>
<dbReference type="SUPFAM" id="SSF51197">
    <property type="entry name" value="Clavaminate synthase-like"/>
    <property type="match status" value="1"/>
</dbReference>
<dbReference type="AlphaFoldDB" id="A0A8B8NHF4"/>
<evidence type="ECO:0000256" key="1">
    <source>
        <dbReference type="ARBA" id="ARBA00004123"/>
    </source>
</evidence>
<evidence type="ECO:0000256" key="9">
    <source>
        <dbReference type="RuleBase" id="RU003682"/>
    </source>
</evidence>
<organism evidence="11 12">
    <name type="scientific">Rhodamnia argentea</name>
    <dbReference type="NCBI Taxonomy" id="178133"/>
    <lineage>
        <taxon>Eukaryota</taxon>
        <taxon>Viridiplantae</taxon>
        <taxon>Streptophyta</taxon>
        <taxon>Embryophyta</taxon>
        <taxon>Tracheophyta</taxon>
        <taxon>Spermatophyta</taxon>
        <taxon>Magnoliopsida</taxon>
        <taxon>eudicotyledons</taxon>
        <taxon>Gunneridae</taxon>
        <taxon>Pentapetalae</taxon>
        <taxon>rosids</taxon>
        <taxon>malvids</taxon>
        <taxon>Myrtales</taxon>
        <taxon>Myrtaceae</taxon>
        <taxon>Myrtoideae</taxon>
        <taxon>Myrteae</taxon>
        <taxon>Australasian group</taxon>
        <taxon>Rhodamnia</taxon>
    </lineage>
</organism>
<comment type="similarity">
    <text evidence="3 9">Belongs to the iron/ascorbate-dependent oxidoreductase family.</text>
</comment>
<evidence type="ECO:0000313" key="12">
    <source>
        <dbReference type="RefSeq" id="XP_030521910.1"/>
    </source>
</evidence>
<dbReference type="InterPro" id="IPR027443">
    <property type="entry name" value="IPNS-like_sf"/>
</dbReference>
<evidence type="ECO:0000259" key="10">
    <source>
        <dbReference type="PROSITE" id="PS51471"/>
    </source>
</evidence>
<reference evidence="12" key="1">
    <citation type="submission" date="2025-08" db="UniProtKB">
        <authorList>
            <consortium name="RefSeq"/>
        </authorList>
    </citation>
    <scope>IDENTIFICATION</scope>
    <source>
        <tissue evidence="12">Leaf</tissue>
    </source>
</reference>
<evidence type="ECO:0000256" key="3">
    <source>
        <dbReference type="ARBA" id="ARBA00008056"/>
    </source>
</evidence>
<dbReference type="InterPro" id="IPR005123">
    <property type="entry name" value="Oxoglu/Fe-dep_dioxygenase_dom"/>
</dbReference>
<dbReference type="FunFam" id="2.60.120.330:FF:000015">
    <property type="entry name" value="Protein DMR6-LIKE OXYGENASE 1"/>
    <property type="match status" value="1"/>
</dbReference>
<dbReference type="PRINTS" id="PR00682">
    <property type="entry name" value="IPNSYNTHASE"/>
</dbReference>
<evidence type="ECO:0000256" key="7">
    <source>
        <dbReference type="ARBA" id="ARBA00023242"/>
    </source>
</evidence>
<dbReference type="KEGG" id="rarg:115735012"/>
<evidence type="ECO:0000256" key="8">
    <source>
        <dbReference type="ARBA" id="ARBA00059922"/>
    </source>
</evidence>
<evidence type="ECO:0000256" key="2">
    <source>
        <dbReference type="ARBA" id="ARBA00004496"/>
    </source>
</evidence>
<keyword evidence="6 9" id="KW-0408">Iron</keyword>
<evidence type="ECO:0000256" key="6">
    <source>
        <dbReference type="ARBA" id="ARBA00023004"/>
    </source>
</evidence>
<keyword evidence="5 9" id="KW-0479">Metal-binding</keyword>
<gene>
    <name evidence="12" type="primary">LOC115735012</name>
</gene>
<keyword evidence="11" id="KW-1185">Reference proteome</keyword>
<feature type="domain" description="Fe2OG dioxygenase" evidence="10">
    <location>
        <begin position="251"/>
        <end position="351"/>
    </location>
</feature>
<keyword evidence="4" id="KW-0963">Cytoplasm</keyword>
<sequence>MKMADFDFNHHESQSRRYCRASWIPSMGAVTDQGPTPTETQFQHGVKHLHESGLQRLPTKYVLPLQDRPKPEPTEPSLKLPVVDLAQLRGPARQGVITSIADACKRYGFFQVVNHGVTRGAAEGVMDVGRGFFGMPFEERAKYMSADMSGPVRCGTSFNQRKDDVFCWRDFLKLTCQPMPDVLTHWPASPADLRKVAATYAKETRDLFLVLMEAILEGLHASDTVETKKNMKPEEEGGEEDDGDIMEKLKNGSQLMVVNYFPPCPEPDLTLGLPPHSDYGFLTLLLQDEVEGLQIQFQENWVTVEPIENGLVVNLGDHLEIFSNGRYKSVLHRVLVNSERSRISVASLHSLPNECMVRPSPKLIDRANPRRYKDTDFGSFLEYISSRESKKKNFLETRKLT</sequence>
<dbReference type="Pfam" id="PF14226">
    <property type="entry name" value="DIOX_N"/>
    <property type="match status" value="1"/>
</dbReference>
<dbReference type="InterPro" id="IPR044861">
    <property type="entry name" value="IPNS-like_FE2OG_OXY"/>
</dbReference>
<dbReference type="GO" id="GO:0005737">
    <property type="term" value="C:cytoplasm"/>
    <property type="evidence" value="ECO:0007669"/>
    <property type="project" value="UniProtKB-SubCell"/>
</dbReference>
<dbReference type="Gene3D" id="2.60.120.330">
    <property type="entry name" value="B-lactam Antibiotic, Isopenicillin N Synthase, Chain"/>
    <property type="match status" value="1"/>
</dbReference>
<keyword evidence="12" id="KW-0223">Dioxygenase</keyword>
<proteinExistence type="inferred from homology"/>
<dbReference type="InterPro" id="IPR050295">
    <property type="entry name" value="Plant_2OG-oxidoreductases"/>
</dbReference>
<dbReference type="Pfam" id="PF03171">
    <property type="entry name" value="2OG-FeII_Oxy"/>
    <property type="match status" value="1"/>
</dbReference>
<comment type="subcellular location">
    <subcellularLocation>
        <location evidence="2">Cytoplasm</location>
    </subcellularLocation>
    <subcellularLocation>
        <location evidence="1">Nucleus</location>
    </subcellularLocation>
</comment>
<dbReference type="OrthoDB" id="288590at2759"/>
<dbReference type="GeneID" id="115735012"/>
<dbReference type="GO" id="GO:0005634">
    <property type="term" value="C:nucleus"/>
    <property type="evidence" value="ECO:0007669"/>
    <property type="project" value="UniProtKB-SubCell"/>
</dbReference>